<feature type="signal peptide" evidence="4">
    <location>
        <begin position="1"/>
        <end position="27"/>
    </location>
</feature>
<feature type="region of interest" description="Disordered" evidence="2">
    <location>
        <begin position="214"/>
        <end position="246"/>
    </location>
</feature>
<dbReference type="Proteomes" id="UP000261540">
    <property type="component" value="Unplaced"/>
</dbReference>
<keyword evidence="3" id="KW-1133">Transmembrane helix</keyword>
<dbReference type="Gene3D" id="2.60.120.290">
    <property type="entry name" value="Spermadhesin, CUB domain"/>
    <property type="match status" value="1"/>
</dbReference>
<feature type="compositionally biased region" description="Polar residues" evidence="2">
    <location>
        <begin position="214"/>
        <end position="235"/>
    </location>
</feature>
<name>A0A3B3R1G0_9TELE</name>
<keyword evidence="1" id="KW-1015">Disulfide bond</keyword>
<evidence type="ECO:0000256" key="2">
    <source>
        <dbReference type="SAM" id="MobiDB-lite"/>
    </source>
</evidence>
<dbReference type="Ensembl" id="ENSPKIT00000036991.1">
    <property type="protein sequence ID" value="ENSPKIP00000012592.1"/>
    <property type="gene ID" value="ENSPKIG00000000339.1"/>
</dbReference>
<feature type="transmembrane region" description="Helical" evidence="3">
    <location>
        <begin position="252"/>
        <end position="275"/>
    </location>
</feature>
<dbReference type="InterPro" id="IPR035914">
    <property type="entry name" value="Sperma_CUB_dom_sf"/>
</dbReference>
<dbReference type="AlphaFoldDB" id="A0A3B3R1G0"/>
<evidence type="ECO:0000256" key="1">
    <source>
        <dbReference type="ARBA" id="ARBA00023157"/>
    </source>
</evidence>
<dbReference type="PANTHER" id="PTHR24652">
    <property type="entry name" value="LOW-DENSITY LIPOPROTEIN RECEPTOR CLASS A DOMAIN-CONTAINING PROTEIN 2"/>
    <property type="match status" value="1"/>
</dbReference>
<dbReference type="InterPro" id="IPR042333">
    <property type="entry name" value="LRAD2/Mig-13-like"/>
</dbReference>
<dbReference type="SUPFAM" id="SSF49854">
    <property type="entry name" value="Spermadhesin, CUB domain"/>
    <property type="match status" value="1"/>
</dbReference>
<protein>
    <submittedName>
        <fullName evidence="5">Low density lipoprotein receptor class A domain containing 2</fullName>
    </submittedName>
</protein>
<evidence type="ECO:0000313" key="6">
    <source>
        <dbReference type="Proteomes" id="UP000261540"/>
    </source>
</evidence>
<feature type="chain" id="PRO_5017304310" evidence="4">
    <location>
        <begin position="28"/>
        <end position="325"/>
    </location>
</feature>
<accession>A0A3B3R1G0</accession>
<keyword evidence="4" id="KW-0732">Signal</keyword>
<evidence type="ECO:0000256" key="4">
    <source>
        <dbReference type="SAM" id="SignalP"/>
    </source>
</evidence>
<evidence type="ECO:0000313" key="5">
    <source>
        <dbReference type="Ensembl" id="ENSPKIP00000012592.1"/>
    </source>
</evidence>
<reference evidence="5" key="1">
    <citation type="submission" date="2025-08" db="UniProtKB">
        <authorList>
            <consortium name="Ensembl"/>
        </authorList>
    </citation>
    <scope>IDENTIFICATION</scope>
</reference>
<dbReference type="RefSeq" id="XP_023685331.1">
    <property type="nucleotide sequence ID" value="XM_023829563.1"/>
</dbReference>
<keyword evidence="3" id="KW-0812">Transmembrane</keyword>
<keyword evidence="6" id="KW-1185">Reference proteome</keyword>
<dbReference type="CDD" id="cd00041">
    <property type="entry name" value="CUB"/>
    <property type="match status" value="1"/>
</dbReference>
<dbReference type="InterPro" id="IPR000859">
    <property type="entry name" value="CUB_dom"/>
</dbReference>
<dbReference type="PANTHER" id="PTHR24652:SF67">
    <property type="entry name" value="LOW-DENSITY LIPOPROTEIN RECEPTOR CLASS A DOMAIN-CONTAINING PROTEIN 2"/>
    <property type="match status" value="1"/>
</dbReference>
<proteinExistence type="predicted"/>
<reference evidence="5" key="2">
    <citation type="submission" date="2025-09" db="UniProtKB">
        <authorList>
            <consortium name="Ensembl"/>
        </authorList>
    </citation>
    <scope>IDENTIFICATION</scope>
</reference>
<evidence type="ECO:0000256" key="3">
    <source>
        <dbReference type="SAM" id="Phobius"/>
    </source>
</evidence>
<keyword evidence="3" id="KW-0472">Membrane</keyword>
<dbReference type="GeneTree" id="ENSGT00390000004581"/>
<organism evidence="5 6">
    <name type="scientific">Paramormyrops kingsleyae</name>
    <dbReference type="NCBI Taxonomy" id="1676925"/>
    <lineage>
        <taxon>Eukaryota</taxon>
        <taxon>Metazoa</taxon>
        <taxon>Chordata</taxon>
        <taxon>Craniata</taxon>
        <taxon>Vertebrata</taxon>
        <taxon>Euteleostomi</taxon>
        <taxon>Actinopterygii</taxon>
        <taxon>Neopterygii</taxon>
        <taxon>Teleostei</taxon>
        <taxon>Osteoglossocephala</taxon>
        <taxon>Osteoglossomorpha</taxon>
        <taxon>Osteoglossiformes</taxon>
        <taxon>Mormyridae</taxon>
        <taxon>Paramormyrops</taxon>
    </lineage>
</organism>
<sequence>MAKLTNRRPHLSKLFLLMNFMALQVNAIRTVNLVDLCDRTIQGDRTIVNSHQDSRKYYFVTVGTDCHLTMQAVTDRDRVQFHFRFFLVYSLLRVSAFNQHHLSPTTLLPEASKSNPLPGHARPGYHSDLTAMEVNGDPCHAGSYVQFYDGKNKGSPPIGPPLCGKSLPSPVISTGNYLTLRLVTRGTQPRVDFVGDFTSIRLGQELFAQTRVSEVTSSPSTNRPLMPPANQSCGTPDTRPEPDSVTDSKTDVLWLILYITLGLLVGTFVMCWCCWSPGWFLWRVSICRFLPCCNSTCASFHLCGSRKEFRLAKVTPQGPAGAATF</sequence>
<dbReference type="GeneID" id="111853064"/>
<dbReference type="OrthoDB" id="6514358at2759"/>